<gene>
    <name evidence="3" type="ORF">BECKUNK1418H_GA0071006_11294</name>
</gene>
<proteinExistence type="predicted"/>
<protein>
    <recommendedName>
        <fullName evidence="4">Lipoprotein</fullName>
    </recommendedName>
</protein>
<keyword evidence="1" id="KW-0175">Coiled coil</keyword>
<organism evidence="3">
    <name type="scientific">Candidatus Kentrum sp. UNK</name>
    <dbReference type="NCBI Taxonomy" id="2126344"/>
    <lineage>
        <taxon>Bacteria</taxon>
        <taxon>Pseudomonadati</taxon>
        <taxon>Pseudomonadota</taxon>
        <taxon>Gammaproteobacteria</taxon>
        <taxon>Candidatus Kentrum</taxon>
    </lineage>
</organism>
<accession>A0A451B313</accession>
<keyword evidence="2" id="KW-0732">Signal</keyword>
<evidence type="ECO:0000256" key="2">
    <source>
        <dbReference type="SAM" id="SignalP"/>
    </source>
</evidence>
<evidence type="ECO:0000256" key="1">
    <source>
        <dbReference type="SAM" id="Coils"/>
    </source>
</evidence>
<reference evidence="3" key="1">
    <citation type="submission" date="2019-02" db="EMBL/GenBank/DDBJ databases">
        <authorList>
            <person name="Gruber-Vodicka R. H."/>
            <person name="Seah K. B. B."/>
        </authorList>
    </citation>
    <scope>NUCLEOTIDE SEQUENCE</scope>
    <source>
        <strain evidence="3">BECK_BY19</strain>
    </source>
</reference>
<dbReference type="PROSITE" id="PS51257">
    <property type="entry name" value="PROKAR_LIPOPROTEIN"/>
    <property type="match status" value="1"/>
</dbReference>
<evidence type="ECO:0008006" key="4">
    <source>
        <dbReference type="Google" id="ProtNLM"/>
    </source>
</evidence>
<dbReference type="AlphaFoldDB" id="A0A451B313"/>
<feature type="signal peptide" evidence="2">
    <location>
        <begin position="1"/>
        <end position="26"/>
    </location>
</feature>
<feature type="chain" id="PRO_5019455668" description="Lipoprotein" evidence="2">
    <location>
        <begin position="27"/>
        <end position="287"/>
    </location>
</feature>
<name>A0A451B313_9GAMM</name>
<feature type="coiled-coil region" evidence="1">
    <location>
        <begin position="122"/>
        <end position="149"/>
    </location>
</feature>
<evidence type="ECO:0000313" key="3">
    <source>
        <dbReference type="EMBL" id="VFK72663.1"/>
    </source>
</evidence>
<sequence>MNKIYSRLIVVTIALLSFGCAPLQQAPLLYSSKTSVGIDVSATTTETPGAAISLGVKVVDAAYVPVAVSKDPSAECDTGDEGCIKSLNRFDILKIEAIYGEGTTGSKLDSLTSDNREKITNYLEAKKEEDSARNEFKEIEETIKGFEEKRKTILSQQQSTNNVDTQIESKNKIKEEKKRIWDIKKAEAEKLFTDAAQAASLLRTDKRDAMSVYGRFDSKGGGNTASSSPSANLAVGKIFSTGVASQNLTEAVMNSARYTALASCIEQIKSLVVSIPTNQPTKQTKMN</sequence>
<dbReference type="EMBL" id="CAADGD010000129">
    <property type="protein sequence ID" value="VFK72663.1"/>
    <property type="molecule type" value="Genomic_DNA"/>
</dbReference>